<evidence type="ECO:0000313" key="3">
    <source>
        <dbReference type="Proteomes" id="UP000321367"/>
    </source>
</evidence>
<evidence type="ECO:0000313" key="2">
    <source>
        <dbReference type="EMBL" id="TXD95225.1"/>
    </source>
</evidence>
<keyword evidence="1" id="KW-0812">Transmembrane</keyword>
<dbReference type="EMBL" id="VORY01000002">
    <property type="protein sequence ID" value="TXD95225.1"/>
    <property type="molecule type" value="Genomic_DNA"/>
</dbReference>
<evidence type="ECO:0000256" key="1">
    <source>
        <dbReference type="SAM" id="Phobius"/>
    </source>
</evidence>
<proteinExistence type="predicted"/>
<accession>A0A5C6ZWI6</accession>
<reference evidence="2 3" key="1">
    <citation type="submission" date="2019-08" db="EMBL/GenBank/DDBJ databases">
        <title>Genome sequence of Gillisia hiemivivida IC154 (type strain).</title>
        <authorList>
            <person name="Bowman J.P."/>
        </authorList>
    </citation>
    <scope>NUCLEOTIDE SEQUENCE [LARGE SCALE GENOMIC DNA]</scope>
    <source>
        <strain evidence="2 3">IC154</strain>
    </source>
</reference>
<keyword evidence="1" id="KW-1133">Transmembrane helix</keyword>
<dbReference type="AlphaFoldDB" id="A0A5C6ZWI6"/>
<keyword evidence="3" id="KW-1185">Reference proteome</keyword>
<gene>
    <name evidence="2" type="ORF">ES724_03475</name>
</gene>
<feature type="transmembrane region" description="Helical" evidence="1">
    <location>
        <begin position="71"/>
        <end position="89"/>
    </location>
</feature>
<comment type="caution">
    <text evidence="2">The sequence shown here is derived from an EMBL/GenBank/DDBJ whole genome shotgun (WGS) entry which is preliminary data.</text>
</comment>
<protein>
    <submittedName>
        <fullName evidence="2">Uncharacterized protein</fullName>
    </submittedName>
</protein>
<keyword evidence="1" id="KW-0472">Membrane</keyword>
<dbReference type="OrthoDB" id="1098521at2"/>
<dbReference type="Proteomes" id="UP000321367">
    <property type="component" value="Unassembled WGS sequence"/>
</dbReference>
<sequence length="150" mass="17684">MELNDLRNLLQKYEEGETSLQEERDLKKYFSSEEVPKEFIAYKSIFNFNIESRKIKYPKDSRLKSAPTRKWAYAGVAASILIIMGFLFFNNLTNKKLEDQNLGTIEDPEQAYLKTKETLQMVADVFSDGREDLEYLNEFNKTKNKFIKEQ</sequence>
<dbReference type="RefSeq" id="WP_146929612.1">
    <property type="nucleotide sequence ID" value="NZ_CBCSHZ010000001.1"/>
</dbReference>
<organism evidence="2 3">
    <name type="scientific">Gillisia hiemivivida</name>
    <dbReference type="NCBI Taxonomy" id="291190"/>
    <lineage>
        <taxon>Bacteria</taxon>
        <taxon>Pseudomonadati</taxon>
        <taxon>Bacteroidota</taxon>
        <taxon>Flavobacteriia</taxon>
        <taxon>Flavobacteriales</taxon>
        <taxon>Flavobacteriaceae</taxon>
        <taxon>Gillisia</taxon>
    </lineage>
</organism>
<name>A0A5C6ZWI6_9FLAO</name>